<name>A0ABD4W8S9_BIFPS</name>
<accession>A0ABD4W8S9</accession>
<protein>
    <submittedName>
        <fullName evidence="1">Uncharacterized protein</fullName>
    </submittedName>
</protein>
<evidence type="ECO:0000313" key="1">
    <source>
        <dbReference type="EMBL" id="MDB6491913.1"/>
    </source>
</evidence>
<reference evidence="1 2" key="1">
    <citation type="submission" date="2023-01" db="EMBL/GenBank/DDBJ databases">
        <title>Human gut microbiome strain richness.</title>
        <authorList>
            <person name="Chen-Liaw A."/>
        </authorList>
    </citation>
    <scope>NUCLEOTIDE SEQUENCE [LARGE SCALE GENOMIC DNA]</scope>
    <source>
        <strain evidence="1 2">RTP21311st1_C8_RTP21311_201001</strain>
    </source>
</reference>
<dbReference type="EMBL" id="JAQKRA010000004">
    <property type="protein sequence ID" value="MDB6491913.1"/>
    <property type="molecule type" value="Genomic_DNA"/>
</dbReference>
<dbReference type="Proteomes" id="UP001212008">
    <property type="component" value="Unassembled WGS sequence"/>
</dbReference>
<gene>
    <name evidence="1" type="ORF">PMN70_06850</name>
</gene>
<proteinExistence type="predicted"/>
<organism evidence="1 2">
    <name type="scientific">Bifidobacterium pseudocatenulatum</name>
    <dbReference type="NCBI Taxonomy" id="28026"/>
    <lineage>
        <taxon>Bacteria</taxon>
        <taxon>Bacillati</taxon>
        <taxon>Actinomycetota</taxon>
        <taxon>Actinomycetes</taxon>
        <taxon>Bifidobacteriales</taxon>
        <taxon>Bifidobacteriaceae</taxon>
        <taxon>Bifidobacterium</taxon>
    </lineage>
</organism>
<sequence>MVAMTDHERTIPTSGHIAAEHAVPTCARMKTIAVPDFEVLFADYKGSKPQKDEFVKCVGRERL</sequence>
<dbReference type="RefSeq" id="WP_180753765.1">
    <property type="nucleotide sequence ID" value="NZ_JAQCZT010000006.1"/>
</dbReference>
<comment type="caution">
    <text evidence="1">The sequence shown here is derived from an EMBL/GenBank/DDBJ whole genome shotgun (WGS) entry which is preliminary data.</text>
</comment>
<dbReference type="AlphaFoldDB" id="A0ABD4W8S9"/>
<evidence type="ECO:0000313" key="2">
    <source>
        <dbReference type="Proteomes" id="UP001212008"/>
    </source>
</evidence>